<dbReference type="GeneID" id="9951525"/>
<dbReference type="RefSeq" id="XP_003149598.1">
    <property type="nucleotide sequence ID" value="XM_003149550.1"/>
</dbReference>
<keyword evidence="1" id="KW-0732">Signal</keyword>
<sequence length="69" mass="7962">MILLPSLFTATTFLVVHRFIINFTDLPYSNELHYPYTNQFIHISRQISDALQAILATLPGQHNISIIDY</sequence>
<protein>
    <recommendedName>
        <fullName evidence="3">SEA domain-containing protein</fullName>
    </recommendedName>
</protein>
<proteinExistence type="predicted"/>
<feature type="chain" id="PRO_5010210948" description="SEA domain-containing protein" evidence="1">
    <location>
        <begin position="19"/>
        <end position="69"/>
    </location>
</feature>
<dbReference type="OrthoDB" id="9990982at2759"/>
<evidence type="ECO:0000256" key="1">
    <source>
        <dbReference type="SAM" id="SignalP"/>
    </source>
</evidence>
<dbReference type="KEGG" id="loa:LOAG_14048"/>
<dbReference type="InParanoid" id="A0A1S0TIC5"/>
<organism evidence="2">
    <name type="scientific">Loa loa</name>
    <name type="common">Eye worm</name>
    <name type="synonym">Filaria loa</name>
    <dbReference type="NCBI Taxonomy" id="7209"/>
    <lineage>
        <taxon>Eukaryota</taxon>
        <taxon>Metazoa</taxon>
        <taxon>Ecdysozoa</taxon>
        <taxon>Nematoda</taxon>
        <taxon>Chromadorea</taxon>
        <taxon>Rhabditida</taxon>
        <taxon>Spirurina</taxon>
        <taxon>Spiruromorpha</taxon>
        <taxon>Filarioidea</taxon>
        <taxon>Onchocercidae</taxon>
        <taxon>Loa</taxon>
    </lineage>
</organism>
<gene>
    <name evidence="2" type="ORF">LOAG_14048</name>
</gene>
<feature type="non-terminal residue" evidence="2">
    <location>
        <position position="69"/>
    </location>
</feature>
<reference evidence="2" key="1">
    <citation type="submission" date="2012-04" db="EMBL/GenBank/DDBJ databases">
        <title>The Genome Sequence of Loa loa.</title>
        <authorList>
            <consortium name="The Broad Institute Genome Sequencing Platform"/>
            <consortium name="Broad Institute Genome Sequencing Center for Infectious Disease"/>
            <person name="Nutman T.B."/>
            <person name="Fink D.L."/>
            <person name="Russ C."/>
            <person name="Young S."/>
            <person name="Zeng Q."/>
            <person name="Gargeya S."/>
            <person name="Alvarado L."/>
            <person name="Berlin A."/>
            <person name="Chapman S.B."/>
            <person name="Chen Z."/>
            <person name="Freedman E."/>
            <person name="Gellesch M."/>
            <person name="Goldberg J."/>
            <person name="Griggs A."/>
            <person name="Gujja S."/>
            <person name="Heilman E.R."/>
            <person name="Heiman D."/>
            <person name="Howarth C."/>
            <person name="Mehta T."/>
            <person name="Neiman D."/>
            <person name="Pearson M."/>
            <person name="Roberts A."/>
            <person name="Saif S."/>
            <person name="Shea T."/>
            <person name="Shenoy N."/>
            <person name="Sisk P."/>
            <person name="Stolte C."/>
            <person name="Sykes S."/>
            <person name="White J."/>
            <person name="Yandava C."/>
            <person name="Haas B."/>
            <person name="Henn M.R."/>
            <person name="Nusbaum C."/>
            <person name="Birren B."/>
        </authorList>
    </citation>
    <scope>NUCLEOTIDE SEQUENCE [LARGE SCALE GENOMIC DNA]</scope>
</reference>
<feature type="signal peptide" evidence="1">
    <location>
        <begin position="1"/>
        <end position="18"/>
    </location>
</feature>
<name>A0A1S0TIC5_LOALO</name>
<evidence type="ECO:0000313" key="2">
    <source>
        <dbReference type="EMBL" id="EFO14471.1"/>
    </source>
</evidence>
<accession>A0A1S0TIC5</accession>
<dbReference type="EMBL" id="JH712178">
    <property type="protein sequence ID" value="EFO14471.1"/>
    <property type="molecule type" value="Genomic_DNA"/>
</dbReference>
<dbReference type="CTD" id="9951525"/>
<evidence type="ECO:0008006" key="3">
    <source>
        <dbReference type="Google" id="ProtNLM"/>
    </source>
</evidence>
<dbReference type="AlphaFoldDB" id="A0A1S0TIC5"/>